<keyword evidence="3" id="KW-1185">Reference proteome</keyword>
<feature type="region of interest" description="Disordered" evidence="1">
    <location>
        <begin position="791"/>
        <end position="845"/>
    </location>
</feature>
<feature type="region of interest" description="Disordered" evidence="1">
    <location>
        <begin position="637"/>
        <end position="682"/>
    </location>
</feature>
<evidence type="ECO:0000256" key="1">
    <source>
        <dbReference type="SAM" id="MobiDB-lite"/>
    </source>
</evidence>
<feature type="compositionally biased region" description="Basic and acidic residues" evidence="1">
    <location>
        <begin position="80"/>
        <end position="95"/>
    </location>
</feature>
<feature type="compositionally biased region" description="Polar residues" evidence="1">
    <location>
        <begin position="817"/>
        <end position="828"/>
    </location>
</feature>
<feature type="region of interest" description="Disordered" evidence="1">
    <location>
        <begin position="869"/>
        <end position="926"/>
    </location>
</feature>
<comment type="caution">
    <text evidence="2">The sequence shown here is derived from an EMBL/GenBank/DDBJ whole genome shotgun (WGS) entry which is preliminary data.</text>
</comment>
<name>A0A3R7QT42_PENVA</name>
<accession>A0A3R7QT42</accession>
<feature type="region of interest" description="Disordered" evidence="1">
    <location>
        <begin position="185"/>
        <end position="235"/>
    </location>
</feature>
<evidence type="ECO:0000313" key="2">
    <source>
        <dbReference type="EMBL" id="ROT77133.1"/>
    </source>
</evidence>
<protein>
    <submittedName>
        <fullName evidence="2">Uncharacterized protein</fullName>
    </submittedName>
</protein>
<proteinExistence type="predicted"/>
<feature type="compositionally biased region" description="Polar residues" evidence="1">
    <location>
        <begin position="472"/>
        <end position="485"/>
    </location>
</feature>
<reference evidence="2 3" key="2">
    <citation type="submission" date="2019-01" db="EMBL/GenBank/DDBJ databases">
        <title>The decoding of complex shrimp genome reveals the adaptation for benthos swimmer, frequently molting mechanism and breeding impact on genome.</title>
        <authorList>
            <person name="Sun Y."/>
            <person name="Gao Y."/>
            <person name="Yu Y."/>
        </authorList>
    </citation>
    <scope>NUCLEOTIDE SEQUENCE [LARGE SCALE GENOMIC DNA]</scope>
    <source>
        <tissue evidence="2">Muscle</tissue>
    </source>
</reference>
<evidence type="ECO:0000313" key="3">
    <source>
        <dbReference type="Proteomes" id="UP000283509"/>
    </source>
</evidence>
<feature type="region of interest" description="Disordered" evidence="1">
    <location>
        <begin position="456"/>
        <end position="516"/>
    </location>
</feature>
<feature type="compositionally biased region" description="Polar residues" evidence="1">
    <location>
        <begin position="645"/>
        <end position="656"/>
    </location>
</feature>
<dbReference type="EMBL" id="QCYY01001566">
    <property type="protein sequence ID" value="ROT77133.1"/>
    <property type="molecule type" value="Genomic_DNA"/>
</dbReference>
<feature type="compositionally biased region" description="Polar residues" evidence="1">
    <location>
        <begin position="664"/>
        <end position="682"/>
    </location>
</feature>
<feature type="compositionally biased region" description="Basic and acidic residues" evidence="1">
    <location>
        <begin position="894"/>
        <end position="913"/>
    </location>
</feature>
<dbReference type="AlphaFoldDB" id="A0A3R7QT42"/>
<feature type="compositionally biased region" description="Polar residues" evidence="1">
    <location>
        <begin position="877"/>
        <end position="893"/>
    </location>
</feature>
<dbReference type="OrthoDB" id="6357879at2759"/>
<feature type="region of interest" description="Disordered" evidence="1">
    <location>
        <begin position="1"/>
        <end position="102"/>
    </location>
</feature>
<sequence>MISTPARRISLRRKRCAGNAGSSDSPVSKRVSPSIEDFDEEELKSSHDGSRVKGSYYVRNVQDSVVAKLPSTPKNNVGGRSEEGRVDPQDHHQQHSPDTPFMSSQLCGTQECEVVWDCNSPGYSKDDLKRMPGGDCNDVVTASSPITFVAPAPHRMLFPRSRMRSQPRSAKDTTAQLDELLNQLSTKGNKPSGLPVSDEPPIPDAEGKLIPNGKPCSPPSEELGLSPSTPPEATLLHQSSQPFEVHEAFRQEEVADIALDTSVANAFEDSLWGDDLNMGVCDISGVSETSDSVSKQKLNVTADEKENVPVTDVVKDAIDMSTDVFDDDLFNDSVIRSTQAVEEAMEQSYKAEAKSDTFGIESLSSKVKGVGLNVHGKSSVEKRNFVTGIRKTSSVSEDEGVVLSQTAVIGKGEKERNLEMHCSGDQVQTVNSTNALSRYSKGSGVNNLLYVKKNDQQKFVQTSDGNRRDINENQMPGRNSKSSSDSMHESTRNKSGKTSPIVGKQRKSPVSVDAPHRRVRSSFLLSSAASVQARGKLGLQESTGDGECSTYIEQNISNKRNNDAFSVDQRISSKSESINVGTKLDLPERTHNVNVTAPLTNKFCSASTSASLQGTKYMNKDYGNVQAKRPLFRNEECSKEKFSDRAQTAKGQLSRSHSTDDTQAKATKQTSSFRRVNSSASVELSREFEEDDEFFEAILCTLPEEDQLYEGTSQAIAPKASLGNLENLKSGSSLTLKSNSHKAEQKQSNSHKLMANQQEHHRPMTVGPVSTLAMTKPLHGVTTQGVSGFRNIRGAASNPATKPLQSVREDSRGPQFKLSSVSGKSSCQDDVPPVPKSSIPVQDDFGASDILDDDFFEDDVLTYIEEVESQYSSQQSHGEASNSQPSHSQQIKCTQEEIARKKEAAQRLREQKQRQRQMSGHYRPVC</sequence>
<reference evidence="2 3" key="1">
    <citation type="submission" date="2018-04" db="EMBL/GenBank/DDBJ databases">
        <authorList>
            <person name="Zhang X."/>
            <person name="Yuan J."/>
            <person name="Li F."/>
            <person name="Xiang J."/>
        </authorList>
    </citation>
    <scope>NUCLEOTIDE SEQUENCE [LARGE SCALE GENOMIC DNA]</scope>
    <source>
        <tissue evidence="2">Muscle</tissue>
    </source>
</reference>
<organism evidence="2 3">
    <name type="scientific">Penaeus vannamei</name>
    <name type="common">Whiteleg shrimp</name>
    <name type="synonym">Litopenaeus vannamei</name>
    <dbReference type="NCBI Taxonomy" id="6689"/>
    <lineage>
        <taxon>Eukaryota</taxon>
        <taxon>Metazoa</taxon>
        <taxon>Ecdysozoa</taxon>
        <taxon>Arthropoda</taxon>
        <taxon>Crustacea</taxon>
        <taxon>Multicrustacea</taxon>
        <taxon>Malacostraca</taxon>
        <taxon>Eumalacostraca</taxon>
        <taxon>Eucarida</taxon>
        <taxon>Decapoda</taxon>
        <taxon>Dendrobranchiata</taxon>
        <taxon>Penaeoidea</taxon>
        <taxon>Penaeidae</taxon>
        <taxon>Penaeus</taxon>
    </lineage>
</organism>
<dbReference type="Proteomes" id="UP000283509">
    <property type="component" value="Unassembled WGS sequence"/>
</dbReference>
<gene>
    <name evidence="2" type="ORF">C7M84_004240</name>
</gene>